<dbReference type="OrthoDB" id="289228at2759"/>
<dbReference type="PROSITE" id="PS51886">
    <property type="entry name" value="TLDC"/>
    <property type="match status" value="1"/>
</dbReference>
<reference evidence="3" key="1">
    <citation type="submission" date="2022-12" db="EMBL/GenBank/DDBJ databases">
        <authorList>
            <person name="Brejova B."/>
        </authorList>
    </citation>
    <scope>NUCLEOTIDE SEQUENCE</scope>
</reference>
<evidence type="ECO:0000313" key="4">
    <source>
        <dbReference type="Proteomes" id="UP001152885"/>
    </source>
</evidence>
<keyword evidence="4" id="KW-1185">Reference proteome</keyword>
<organism evidence="3 4">
    <name type="scientific">Candida verbasci</name>
    <dbReference type="NCBI Taxonomy" id="1227364"/>
    <lineage>
        <taxon>Eukaryota</taxon>
        <taxon>Fungi</taxon>
        <taxon>Dikarya</taxon>
        <taxon>Ascomycota</taxon>
        <taxon>Saccharomycotina</taxon>
        <taxon>Pichiomycetes</taxon>
        <taxon>Debaryomycetaceae</taxon>
        <taxon>Candida/Lodderomyces clade</taxon>
        <taxon>Candida</taxon>
    </lineage>
</organism>
<feature type="domain" description="TLDc" evidence="2">
    <location>
        <begin position="363"/>
        <end position="588"/>
    </location>
</feature>
<accession>A0A9W4TRM2</accession>
<gene>
    <name evidence="3" type="ORF">CANVERA_P1500</name>
</gene>
<evidence type="ECO:0000256" key="1">
    <source>
        <dbReference type="SAM" id="MobiDB-lite"/>
    </source>
</evidence>
<proteinExistence type="predicted"/>
<comment type="caution">
    <text evidence="3">The sequence shown here is derived from an EMBL/GenBank/DDBJ whole genome shotgun (WGS) entry which is preliminary data.</text>
</comment>
<dbReference type="Pfam" id="PF07534">
    <property type="entry name" value="TLD"/>
    <property type="match status" value="1"/>
</dbReference>
<dbReference type="EMBL" id="CANTUO010000001">
    <property type="protein sequence ID" value="CAI5756983.1"/>
    <property type="molecule type" value="Genomic_DNA"/>
</dbReference>
<feature type="compositionally biased region" description="Low complexity" evidence="1">
    <location>
        <begin position="8"/>
        <end position="17"/>
    </location>
</feature>
<dbReference type="SMART" id="SM00584">
    <property type="entry name" value="TLDc"/>
    <property type="match status" value="1"/>
</dbReference>
<dbReference type="Proteomes" id="UP001152885">
    <property type="component" value="Unassembled WGS sequence"/>
</dbReference>
<evidence type="ECO:0000313" key="3">
    <source>
        <dbReference type="EMBL" id="CAI5756983.1"/>
    </source>
</evidence>
<feature type="region of interest" description="Disordered" evidence="1">
    <location>
        <begin position="1"/>
        <end position="22"/>
    </location>
</feature>
<protein>
    <recommendedName>
        <fullName evidence="2">TLDc domain-containing protein</fullName>
    </recommendedName>
</protein>
<evidence type="ECO:0000259" key="2">
    <source>
        <dbReference type="PROSITE" id="PS51886"/>
    </source>
</evidence>
<name>A0A9W4TRM2_9ASCO</name>
<sequence>MELKYTDNDINGTTNNNEPVDEEEQAVMNETGLIEPTKDTAQLTNDEVYKLFYTRCILLLKPIELTFLKDKINDKEQSSFKPLEFAKLLRIIPETHVDSILNKDLESSIELLFKVAKVIGSFPFLKVPNHEDLQFEELVIFLIIMSGRYKVMFKQEINYLRLLFITLSYSTSEIEENKTNADSENDKESKITTTSNLENEKQEIVSSSVEVKFKIPVEKDDNLEIQCRKIDWYDVYERFVSNIQVDNVTINAKLLQNLLCLFLIINSVPKQTHDQKVFHDRINKWDEFEPYSSYILKYLNVNLPLKNLETESTNYEEFEQGMNNLLPQFFQQNFSKLISFSFMQNIKPKSIISESFQESRLVNIAFISYLSSISKGLNIQVEISESNLVKLFSGSETGFSIRTLETKIFKWQAPTLFIVSGKRIKSKTLSNRRYIDFDESYPRFFKSSELRPWQNEKDRITYAVFVNSPWKNSNKYNFGDEKTTIIQIQPRADVYTSIHSDVLKGESIYFNNLGMGLGFGNDQPLNKNKVKKYHPGDVSLTIESNLEFAIFRHLVNNNELSYFNRCKILNEDFEDRFTITDLEVFGLGTTKELEEQKKQWEWEEKQAEARQNVNMRSLGEERAFLEMVGLVGKNNAGGSM</sequence>
<dbReference type="InterPro" id="IPR006571">
    <property type="entry name" value="TLDc_dom"/>
</dbReference>
<dbReference type="AlphaFoldDB" id="A0A9W4TRM2"/>